<name>A0A250IP70_9BACT</name>
<evidence type="ECO:0000313" key="3">
    <source>
        <dbReference type="Proteomes" id="UP000217289"/>
    </source>
</evidence>
<dbReference type="PROSITE" id="PS51257">
    <property type="entry name" value="PROKAR_LIPOPROTEIN"/>
    <property type="match status" value="1"/>
</dbReference>
<keyword evidence="1" id="KW-0732">Signal</keyword>
<dbReference type="AlphaFoldDB" id="A0A250IP70"/>
<feature type="signal peptide" evidence="1">
    <location>
        <begin position="1"/>
        <end position="26"/>
    </location>
</feature>
<evidence type="ECO:0000256" key="1">
    <source>
        <dbReference type="SAM" id="SignalP"/>
    </source>
</evidence>
<dbReference type="Proteomes" id="UP000217289">
    <property type="component" value="Chromosome"/>
</dbReference>
<reference evidence="2 3" key="1">
    <citation type="submission" date="2017-06" db="EMBL/GenBank/DDBJ databases">
        <authorList>
            <person name="Kim H.J."/>
            <person name="Triplett B.A."/>
        </authorList>
    </citation>
    <scope>NUCLEOTIDE SEQUENCE [LARGE SCALE GENOMIC DNA]</scope>
    <source>
        <strain evidence="2 3">DSM 14713</strain>
    </source>
</reference>
<organism evidence="2 3">
    <name type="scientific">Melittangium boletus DSM 14713</name>
    <dbReference type="NCBI Taxonomy" id="1294270"/>
    <lineage>
        <taxon>Bacteria</taxon>
        <taxon>Pseudomonadati</taxon>
        <taxon>Myxococcota</taxon>
        <taxon>Myxococcia</taxon>
        <taxon>Myxococcales</taxon>
        <taxon>Cystobacterineae</taxon>
        <taxon>Archangiaceae</taxon>
        <taxon>Melittangium</taxon>
    </lineage>
</organism>
<keyword evidence="3" id="KW-1185">Reference proteome</keyword>
<dbReference type="KEGG" id="mbd:MEBOL_007037"/>
<dbReference type="RefSeq" id="WP_095981557.1">
    <property type="nucleotide sequence ID" value="NZ_CP022163.1"/>
</dbReference>
<dbReference type="EMBL" id="CP022163">
    <property type="protein sequence ID" value="ATB33539.1"/>
    <property type="molecule type" value="Genomic_DNA"/>
</dbReference>
<accession>A0A250IP70</accession>
<feature type="chain" id="PRO_5012173957" description="Lipoprotein" evidence="1">
    <location>
        <begin position="27"/>
        <end position="115"/>
    </location>
</feature>
<evidence type="ECO:0000313" key="2">
    <source>
        <dbReference type="EMBL" id="ATB33539.1"/>
    </source>
</evidence>
<sequence length="115" mass="12104">MRRLSNPLFVLGVTLGLMVACGPSEMQDASVPDESAEQVEQGIGTTPNCGPGGSLQEQVTWTTTCAKCTEVGGDGSWTPGAVGRKGSLYQRCCFSWGECGGWQLIRPVCSACELN</sequence>
<protein>
    <recommendedName>
        <fullName evidence="4">Lipoprotein</fullName>
    </recommendedName>
</protein>
<dbReference type="OrthoDB" id="5516368at2"/>
<proteinExistence type="predicted"/>
<gene>
    <name evidence="2" type="ORF">MEBOL_007037</name>
</gene>
<evidence type="ECO:0008006" key="4">
    <source>
        <dbReference type="Google" id="ProtNLM"/>
    </source>
</evidence>